<sequence>MATIHASPPNMVPTIPSGTLPQTPSSEWAENMTDLLGNHVTRTPVGTPGPDIPGGFPAHLEPDDDAVNATSSDDASRNAESKPSQEDGGIIATAQATLAAATAYLPPGLAAYLPAASSESTLSSTLGVPPSASESSLPALPPSSSSLSTLGRQDGVDVGHATNIPYTESAPEPYRAASNAHSATPPNDRLDSSATTDSTALSTTVHTGHASSLSGVAPVSPPVSVSSPASTSTPRPTSGLIPSHPGVASPSPPAVPKPTSGLIPSHPGVAATPPLTESPVPLSSPDAPQPTPGLVPSHPGVSSPSAAPAPHVTALPTHRAHFPHPTPTPPAAPAASVDASMPSLASTGGDSGYAASTETESLATPGSVSAPASWPTPPAYVGGGADETRLEPLRAGDVHTGVGADAVPTGDFAAPSGDDSTYHPRVPGSAAATSSAPRPPAPPADPQSQYADDEGANSSGSADEVGEEGEDEQVEGEGQQKPKKSKKPKLIQRLKEKMHVGSGSA</sequence>
<feature type="region of interest" description="Disordered" evidence="1">
    <location>
        <begin position="1"/>
        <end position="26"/>
    </location>
</feature>
<feature type="compositionally biased region" description="Basic and acidic residues" evidence="1">
    <location>
        <begin position="74"/>
        <end position="85"/>
    </location>
</feature>
<feature type="compositionally biased region" description="Low complexity" evidence="1">
    <location>
        <begin position="192"/>
        <end position="249"/>
    </location>
</feature>
<dbReference type="AlphaFoldDB" id="A0AAD7EYM7"/>
<reference evidence="2" key="1">
    <citation type="submission" date="2023-03" db="EMBL/GenBank/DDBJ databases">
        <title>Massive genome expansion in bonnet fungi (Mycena s.s.) driven by repeated elements and novel gene families across ecological guilds.</title>
        <authorList>
            <consortium name="Lawrence Berkeley National Laboratory"/>
            <person name="Harder C.B."/>
            <person name="Miyauchi S."/>
            <person name="Viragh M."/>
            <person name="Kuo A."/>
            <person name="Thoen E."/>
            <person name="Andreopoulos B."/>
            <person name="Lu D."/>
            <person name="Skrede I."/>
            <person name="Drula E."/>
            <person name="Henrissat B."/>
            <person name="Morin E."/>
            <person name="Kohler A."/>
            <person name="Barry K."/>
            <person name="LaButti K."/>
            <person name="Morin E."/>
            <person name="Salamov A."/>
            <person name="Lipzen A."/>
            <person name="Mereny Z."/>
            <person name="Hegedus B."/>
            <person name="Baldrian P."/>
            <person name="Stursova M."/>
            <person name="Weitz H."/>
            <person name="Taylor A."/>
            <person name="Grigoriev I.V."/>
            <person name="Nagy L.G."/>
            <person name="Martin F."/>
            <person name="Kauserud H."/>
        </authorList>
    </citation>
    <scope>NUCLEOTIDE SEQUENCE</scope>
    <source>
        <strain evidence="2">CBHHK002</strain>
    </source>
</reference>
<feature type="compositionally biased region" description="Low complexity" evidence="1">
    <location>
        <begin position="294"/>
        <end position="312"/>
    </location>
</feature>
<feature type="compositionally biased region" description="Polar residues" evidence="1">
    <location>
        <begin position="16"/>
        <end position="26"/>
    </location>
</feature>
<evidence type="ECO:0000313" key="3">
    <source>
        <dbReference type="Proteomes" id="UP001218218"/>
    </source>
</evidence>
<organism evidence="2 3">
    <name type="scientific">Mycena albidolilacea</name>
    <dbReference type="NCBI Taxonomy" id="1033008"/>
    <lineage>
        <taxon>Eukaryota</taxon>
        <taxon>Fungi</taxon>
        <taxon>Dikarya</taxon>
        <taxon>Basidiomycota</taxon>
        <taxon>Agaricomycotina</taxon>
        <taxon>Agaricomycetes</taxon>
        <taxon>Agaricomycetidae</taxon>
        <taxon>Agaricales</taxon>
        <taxon>Marasmiineae</taxon>
        <taxon>Mycenaceae</taxon>
        <taxon>Mycena</taxon>
    </lineage>
</organism>
<name>A0AAD7EYM7_9AGAR</name>
<dbReference type="Proteomes" id="UP001218218">
    <property type="component" value="Unassembled WGS sequence"/>
</dbReference>
<feature type="region of interest" description="Disordered" evidence="1">
    <location>
        <begin position="121"/>
        <end position="505"/>
    </location>
</feature>
<feature type="compositionally biased region" description="Basic and acidic residues" evidence="1">
    <location>
        <begin position="386"/>
        <end position="397"/>
    </location>
</feature>
<feature type="compositionally biased region" description="Low complexity" evidence="1">
    <location>
        <begin position="427"/>
        <end position="436"/>
    </location>
</feature>
<feature type="compositionally biased region" description="Basic residues" evidence="1">
    <location>
        <begin position="481"/>
        <end position="492"/>
    </location>
</feature>
<feature type="compositionally biased region" description="Low complexity" evidence="1">
    <location>
        <begin position="121"/>
        <end position="148"/>
    </location>
</feature>
<feature type="region of interest" description="Disordered" evidence="1">
    <location>
        <begin position="38"/>
        <end position="88"/>
    </location>
</feature>
<keyword evidence="3" id="KW-1185">Reference proteome</keyword>
<proteinExistence type="predicted"/>
<gene>
    <name evidence="2" type="ORF">DFH08DRAFT_1075472</name>
</gene>
<accession>A0AAD7EYM7</accession>
<protein>
    <submittedName>
        <fullName evidence="2">Uncharacterized protein</fullName>
    </submittedName>
</protein>
<evidence type="ECO:0000256" key="1">
    <source>
        <dbReference type="SAM" id="MobiDB-lite"/>
    </source>
</evidence>
<evidence type="ECO:0000313" key="2">
    <source>
        <dbReference type="EMBL" id="KAJ7358345.1"/>
    </source>
</evidence>
<comment type="caution">
    <text evidence="2">The sequence shown here is derived from an EMBL/GenBank/DDBJ whole genome shotgun (WGS) entry which is preliminary data.</text>
</comment>
<dbReference type="EMBL" id="JARIHO010000007">
    <property type="protein sequence ID" value="KAJ7358345.1"/>
    <property type="molecule type" value="Genomic_DNA"/>
</dbReference>
<feature type="compositionally biased region" description="Acidic residues" evidence="1">
    <location>
        <begin position="464"/>
        <end position="475"/>
    </location>
</feature>
<feature type="compositionally biased region" description="Polar residues" evidence="1">
    <location>
        <begin position="343"/>
        <end position="367"/>
    </location>
</feature>